<evidence type="ECO:0000313" key="2">
    <source>
        <dbReference type="EMBL" id="MPN41997.1"/>
    </source>
</evidence>
<feature type="compositionally biased region" description="Low complexity" evidence="1">
    <location>
        <begin position="98"/>
        <end position="110"/>
    </location>
</feature>
<feature type="compositionally biased region" description="Low complexity" evidence="1">
    <location>
        <begin position="1"/>
        <end position="16"/>
    </location>
</feature>
<comment type="caution">
    <text evidence="2">The sequence shown here is derived from an EMBL/GenBank/DDBJ whole genome shotgun (WGS) entry which is preliminary data.</text>
</comment>
<gene>
    <name evidence="2" type="ORF">SDC9_189553</name>
</gene>
<name>A0A645HSS4_9ZZZZ</name>
<reference evidence="2" key="1">
    <citation type="submission" date="2019-08" db="EMBL/GenBank/DDBJ databases">
        <authorList>
            <person name="Kucharzyk K."/>
            <person name="Murdoch R.W."/>
            <person name="Higgins S."/>
            <person name="Loffler F."/>
        </authorList>
    </citation>
    <scope>NUCLEOTIDE SEQUENCE</scope>
</reference>
<sequence length="137" mass="14771">MLPCSRATRTASSCRSLGTRQRSQTLFTRPMLRASCAMWRGSMSAGVVPLPRSCIRQAKRTPSGACSRAAMSSTIITWTPVSTSGWYSARCGTPQRRSSSGSSTLSAPHSRSTSNMREGCGAMRPRESSCQTRSATR</sequence>
<organism evidence="2">
    <name type="scientific">bioreactor metagenome</name>
    <dbReference type="NCBI Taxonomy" id="1076179"/>
    <lineage>
        <taxon>unclassified sequences</taxon>
        <taxon>metagenomes</taxon>
        <taxon>ecological metagenomes</taxon>
    </lineage>
</organism>
<proteinExistence type="predicted"/>
<evidence type="ECO:0000256" key="1">
    <source>
        <dbReference type="SAM" id="MobiDB-lite"/>
    </source>
</evidence>
<accession>A0A645HSS4</accession>
<dbReference type="AlphaFoldDB" id="A0A645HSS4"/>
<protein>
    <submittedName>
        <fullName evidence="2">Uncharacterized protein</fullName>
    </submittedName>
</protein>
<dbReference type="EMBL" id="VSSQ01099408">
    <property type="protein sequence ID" value="MPN41997.1"/>
    <property type="molecule type" value="Genomic_DNA"/>
</dbReference>
<feature type="region of interest" description="Disordered" evidence="1">
    <location>
        <begin position="1"/>
        <end position="20"/>
    </location>
</feature>
<feature type="compositionally biased region" description="Polar residues" evidence="1">
    <location>
        <begin position="128"/>
        <end position="137"/>
    </location>
</feature>
<feature type="region of interest" description="Disordered" evidence="1">
    <location>
        <begin position="89"/>
        <end position="137"/>
    </location>
</feature>